<dbReference type="Pfam" id="PF00378">
    <property type="entry name" value="ECH_1"/>
    <property type="match status" value="1"/>
</dbReference>
<dbReference type="InterPro" id="IPR018376">
    <property type="entry name" value="Enoyl-CoA_hyd/isom_CS"/>
</dbReference>
<dbReference type="SUPFAM" id="SSF52096">
    <property type="entry name" value="ClpP/crotonase"/>
    <property type="match status" value="1"/>
</dbReference>
<gene>
    <name evidence="3" type="ORF">JF887_07965</name>
</gene>
<dbReference type="InterPro" id="IPR001753">
    <property type="entry name" value="Enoyl-CoA_hydra/iso"/>
</dbReference>
<dbReference type="PANTHER" id="PTHR43459:SF1">
    <property type="entry name" value="EG:BACN32G11.4 PROTEIN"/>
    <property type="match status" value="1"/>
</dbReference>
<dbReference type="PROSITE" id="PS00166">
    <property type="entry name" value="ENOYL_COA_HYDRATASE"/>
    <property type="match status" value="1"/>
</dbReference>
<dbReference type="InterPro" id="IPR014748">
    <property type="entry name" value="Enoyl-CoA_hydra_C"/>
</dbReference>
<protein>
    <submittedName>
        <fullName evidence="3">Enoyl-CoA hydratase/isomerase family protein</fullName>
    </submittedName>
</protein>
<accession>A0A934NJF8</accession>
<comment type="similarity">
    <text evidence="1 2">Belongs to the enoyl-CoA hydratase/isomerase family.</text>
</comment>
<dbReference type="AlphaFoldDB" id="A0A934NJF8"/>
<dbReference type="Gene3D" id="3.90.226.10">
    <property type="entry name" value="2-enoyl-CoA Hydratase, Chain A, domain 1"/>
    <property type="match status" value="1"/>
</dbReference>
<dbReference type="PANTHER" id="PTHR43459">
    <property type="entry name" value="ENOYL-COA HYDRATASE"/>
    <property type="match status" value="1"/>
</dbReference>
<evidence type="ECO:0000256" key="1">
    <source>
        <dbReference type="ARBA" id="ARBA00005254"/>
    </source>
</evidence>
<dbReference type="Proteomes" id="UP000614410">
    <property type="component" value="Unassembled WGS sequence"/>
</dbReference>
<evidence type="ECO:0000313" key="3">
    <source>
        <dbReference type="EMBL" id="MBJ7609354.1"/>
    </source>
</evidence>
<reference evidence="3 4" key="1">
    <citation type="submission" date="2020-10" db="EMBL/GenBank/DDBJ databases">
        <title>Ca. Dormibacterota MAGs.</title>
        <authorList>
            <person name="Montgomery K."/>
        </authorList>
    </citation>
    <scope>NUCLEOTIDE SEQUENCE [LARGE SCALE GENOMIC DNA]</scope>
    <source>
        <strain evidence="3">Mitchell_Peninsula_5</strain>
    </source>
</reference>
<organism evidence="3 4">
    <name type="scientific">Candidatus Amunia macphersoniae</name>
    <dbReference type="NCBI Taxonomy" id="3127014"/>
    <lineage>
        <taxon>Bacteria</taxon>
        <taxon>Bacillati</taxon>
        <taxon>Candidatus Dormiibacterota</taxon>
        <taxon>Candidatus Dormibacteria</taxon>
        <taxon>Candidatus Aeolococcales</taxon>
        <taxon>Candidatus Aeolococcaceae</taxon>
        <taxon>Candidatus Amunia</taxon>
    </lineage>
</organism>
<evidence type="ECO:0000256" key="2">
    <source>
        <dbReference type="RuleBase" id="RU003707"/>
    </source>
</evidence>
<proteinExistence type="inferred from homology"/>
<dbReference type="InterPro" id="IPR029045">
    <property type="entry name" value="ClpP/crotonase-like_dom_sf"/>
</dbReference>
<dbReference type="CDD" id="cd06558">
    <property type="entry name" value="crotonase-like"/>
    <property type="match status" value="1"/>
</dbReference>
<name>A0A934NJF8_9BACT</name>
<sequence length="262" mass="27226">MSVSTVPVVLSAVEQGILTLTLNRPEVLNGLTDGVLDAIATGCRDAATDDAVRVVVVTGAGRGFCSGQDLRAGAQDGDADIRSHLRDHYVPMIQAMRELQKPVIASVNGVAAGAGMSLALAADFRIAAESASFIQAFVRIGLVPDAGSSYFLPRLIGAARALEMTMLGETLDSAEALRIGLVTKVVGDADLPSATREFAARLGRGPRSAGLIKQLINSSLDNDLAAQLAREEEAQFAAAQSSDFAEGIAAFMGKRPPQFTGS</sequence>
<dbReference type="EMBL" id="JAEKNN010000036">
    <property type="protein sequence ID" value="MBJ7609354.1"/>
    <property type="molecule type" value="Genomic_DNA"/>
</dbReference>
<evidence type="ECO:0000313" key="4">
    <source>
        <dbReference type="Proteomes" id="UP000614410"/>
    </source>
</evidence>
<dbReference type="GO" id="GO:0003824">
    <property type="term" value="F:catalytic activity"/>
    <property type="evidence" value="ECO:0007669"/>
    <property type="project" value="InterPro"/>
</dbReference>
<comment type="caution">
    <text evidence="3">The sequence shown here is derived from an EMBL/GenBank/DDBJ whole genome shotgun (WGS) entry which is preliminary data.</text>
</comment>
<dbReference type="Gene3D" id="1.10.12.10">
    <property type="entry name" value="Lyase 2-enoyl-coa Hydratase, Chain A, domain 2"/>
    <property type="match status" value="1"/>
</dbReference>